<sequence>MCPPPPAGLPCPQGPCPVTDCPPPAPGRVVRNVLRPSRDPRVTCPLLTDWDNPSCTEGVVSVSRGERVVMSCNISNPFLGVTVYLIALGEDSQPLFRVTPPGCFCRGEWQLQVCGGVAQLVIPKASDAQAGCYKWHLKGLQRNIKVTTPLGSPGLSPPSEPGTHATSCLQGWCPP</sequence>
<proteinExistence type="predicted"/>
<dbReference type="InterPro" id="IPR033231">
    <property type="entry name" value="SECTM1"/>
</dbReference>
<dbReference type="Proteomes" id="UP000694399">
    <property type="component" value="Chromosome E2"/>
</dbReference>
<protein>
    <recommendedName>
        <fullName evidence="3">Secreted and transmembrane protein 1</fullName>
    </recommendedName>
</protein>
<evidence type="ECO:0000313" key="1">
    <source>
        <dbReference type="Ensembl" id="ENSPLOP00000016956.1"/>
    </source>
</evidence>
<keyword evidence="2" id="KW-1185">Reference proteome</keyword>
<evidence type="ECO:0008006" key="3">
    <source>
        <dbReference type="Google" id="ProtNLM"/>
    </source>
</evidence>
<accession>A0A8C8XGP4</accession>
<dbReference type="GeneTree" id="ENSGT00530000064499"/>
<organism evidence="1 2">
    <name type="scientific">Panthera leo</name>
    <name type="common">Lion</name>
    <dbReference type="NCBI Taxonomy" id="9689"/>
    <lineage>
        <taxon>Eukaryota</taxon>
        <taxon>Metazoa</taxon>
        <taxon>Chordata</taxon>
        <taxon>Craniata</taxon>
        <taxon>Vertebrata</taxon>
        <taxon>Euteleostomi</taxon>
        <taxon>Mammalia</taxon>
        <taxon>Eutheria</taxon>
        <taxon>Laurasiatheria</taxon>
        <taxon>Carnivora</taxon>
        <taxon>Feliformia</taxon>
        <taxon>Felidae</taxon>
        <taxon>Pantherinae</taxon>
        <taxon>Panthera</taxon>
    </lineage>
</organism>
<evidence type="ECO:0000313" key="2">
    <source>
        <dbReference type="Proteomes" id="UP000694399"/>
    </source>
</evidence>
<dbReference type="Ensembl" id="ENSPLOT00000018777.1">
    <property type="protein sequence ID" value="ENSPLOP00000016956.1"/>
    <property type="gene ID" value="ENSPLOG00000012414.1"/>
</dbReference>
<name>A0A8C8XGP4_PANLE</name>
<dbReference type="PANTHER" id="PTHR15123">
    <property type="entry name" value="SECRETED AND TRANSMEMBRANE PROTEIN 1"/>
    <property type="match status" value="1"/>
</dbReference>
<dbReference type="GO" id="GO:0016020">
    <property type="term" value="C:membrane"/>
    <property type="evidence" value="ECO:0007669"/>
    <property type="project" value="TreeGrafter"/>
</dbReference>
<dbReference type="AlphaFoldDB" id="A0A8C8XGP4"/>
<reference evidence="1" key="1">
    <citation type="journal article" date="2019" name="bioRxiv">
        <title>Long live the king: chromosome-level assembly of the lion (Panthera leo) using linked-read, Hi-C, and long read data.</title>
        <authorList>
            <person name="Armstrong E.E."/>
            <person name="Taylor R.W."/>
            <person name="Miller D.E."/>
            <person name="Kaelin C."/>
            <person name="Barsh G."/>
            <person name="Hadly E.A."/>
            <person name="Petrov D."/>
        </authorList>
    </citation>
    <scope>NUCLEOTIDE SEQUENCE [LARGE SCALE GENOMIC DNA]</scope>
</reference>
<dbReference type="PANTHER" id="PTHR15123:SF5">
    <property type="entry name" value="SECRETED AND TRANSMEMBRANE PROTEIN 1"/>
    <property type="match status" value="1"/>
</dbReference>
<reference evidence="1" key="3">
    <citation type="submission" date="2025-09" db="UniProtKB">
        <authorList>
            <consortium name="Ensembl"/>
        </authorList>
    </citation>
    <scope>IDENTIFICATION</scope>
</reference>
<dbReference type="GO" id="GO:0005125">
    <property type="term" value="F:cytokine activity"/>
    <property type="evidence" value="ECO:0007669"/>
    <property type="project" value="InterPro"/>
</dbReference>
<reference evidence="1" key="2">
    <citation type="submission" date="2025-08" db="UniProtKB">
        <authorList>
            <consortium name="Ensembl"/>
        </authorList>
    </citation>
    <scope>IDENTIFICATION</scope>
</reference>
<dbReference type="GO" id="GO:0006955">
    <property type="term" value="P:immune response"/>
    <property type="evidence" value="ECO:0007669"/>
    <property type="project" value="InterPro"/>
</dbReference>